<dbReference type="Pfam" id="PF03368">
    <property type="entry name" value="Dicer_dimer"/>
    <property type="match status" value="1"/>
</dbReference>
<feature type="domain" description="RNase III" evidence="18">
    <location>
        <begin position="951"/>
        <end position="1094"/>
    </location>
</feature>
<dbReference type="GO" id="GO:0004386">
    <property type="term" value="F:helicase activity"/>
    <property type="evidence" value="ECO:0007669"/>
    <property type="project" value="UniProtKB-KW"/>
</dbReference>
<gene>
    <name evidence="23" type="ORF">Micbo1qcDRAFT_127314</name>
</gene>
<organism evidence="23 24">
    <name type="scientific">Microdochium bolleyi</name>
    <dbReference type="NCBI Taxonomy" id="196109"/>
    <lineage>
        <taxon>Eukaryota</taxon>
        <taxon>Fungi</taxon>
        <taxon>Dikarya</taxon>
        <taxon>Ascomycota</taxon>
        <taxon>Pezizomycotina</taxon>
        <taxon>Sordariomycetes</taxon>
        <taxon>Xylariomycetidae</taxon>
        <taxon>Xylariales</taxon>
        <taxon>Microdochiaceae</taxon>
        <taxon>Microdochium</taxon>
    </lineage>
</organism>
<evidence type="ECO:0000256" key="12">
    <source>
        <dbReference type="ARBA" id="ARBA00022842"/>
    </source>
</evidence>
<comment type="cofactor">
    <cofactor evidence="1">
        <name>Mn(2+)</name>
        <dbReference type="ChEBI" id="CHEBI:29035"/>
    </cofactor>
</comment>
<evidence type="ECO:0000256" key="6">
    <source>
        <dbReference type="ARBA" id="ARBA00022737"/>
    </source>
</evidence>
<dbReference type="GO" id="GO:0004525">
    <property type="term" value="F:ribonuclease III activity"/>
    <property type="evidence" value="ECO:0007669"/>
    <property type="project" value="InterPro"/>
</dbReference>
<evidence type="ECO:0000313" key="24">
    <source>
        <dbReference type="Proteomes" id="UP000070501"/>
    </source>
</evidence>
<dbReference type="GO" id="GO:0030422">
    <property type="term" value="P:siRNA processing"/>
    <property type="evidence" value="ECO:0007669"/>
    <property type="project" value="TreeGrafter"/>
</dbReference>
<feature type="domain" description="PAZ" evidence="19">
    <location>
        <begin position="781"/>
        <end position="906"/>
    </location>
</feature>
<feature type="domain" description="Helicase C-terminal" evidence="21">
    <location>
        <begin position="337"/>
        <end position="499"/>
    </location>
</feature>
<keyword evidence="13 17" id="KW-0694">RNA-binding</keyword>
<evidence type="ECO:0000256" key="4">
    <source>
        <dbReference type="ARBA" id="ARBA00022721"/>
    </source>
</evidence>
<dbReference type="PROSITE" id="PS51327">
    <property type="entry name" value="DICER_DSRBF"/>
    <property type="match status" value="1"/>
</dbReference>
<dbReference type="PANTHER" id="PTHR14950">
    <property type="entry name" value="DICER-RELATED"/>
    <property type="match status" value="1"/>
</dbReference>
<dbReference type="InterPro" id="IPR056755">
    <property type="entry name" value="DSRM_2"/>
</dbReference>
<keyword evidence="6" id="KW-0677">Repeat</keyword>
<dbReference type="SMART" id="SM00490">
    <property type="entry name" value="HELICc"/>
    <property type="match status" value="1"/>
</dbReference>
<evidence type="ECO:0000256" key="3">
    <source>
        <dbReference type="ARBA" id="ARBA00020797"/>
    </source>
</evidence>
<dbReference type="Gene3D" id="3.30.160.380">
    <property type="entry name" value="Dicer dimerisation domain"/>
    <property type="match status" value="1"/>
</dbReference>
<keyword evidence="8" id="KW-0378">Hydrolase</keyword>
<evidence type="ECO:0000313" key="23">
    <source>
        <dbReference type="EMBL" id="KXJ85785.1"/>
    </source>
</evidence>
<evidence type="ECO:0000256" key="9">
    <source>
        <dbReference type="ARBA" id="ARBA00022806"/>
    </source>
</evidence>
<evidence type="ECO:0000256" key="16">
    <source>
        <dbReference type="ARBA" id="ARBA00035116"/>
    </source>
</evidence>
<dbReference type="Gene3D" id="3.40.50.300">
    <property type="entry name" value="P-loop containing nucleotide triphosphate hydrolases"/>
    <property type="match status" value="2"/>
</dbReference>
<dbReference type="STRING" id="196109.A0A136ILI9"/>
<evidence type="ECO:0000256" key="11">
    <source>
        <dbReference type="ARBA" id="ARBA00022840"/>
    </source>
</evidence>
<comment type="cofactor">
    <cofactor evidence="2">
        <name>Mg(2+)</name>
        <dbReference type="ChEBI" id="CHEBI:18420"/>
    </cofactor>
</comment>
<evidence type="ECO:0000256" key="7">
    <source>
        <dbReference type="ARBA" id="ARBA00022741"/>
    </source>
</evidence>
<dbReference type="PANTHER" id="PTHR14950:SF62">
    <property type="entry name" value="DICER-LIKE PROTEIN 1"/>
    <property type="match status" value="1"/>
</dbReference>
<evidence type="ECO:0000259" key="21">
    <source>
        <dbReference type="PROSITE" id="PS51194"/>
    </source>
</evidence>
<dbReference type="PROSITE" id="PS50821">
    <property type="entry name" value="PAZ"/>
    <property type="match status" value="1"/>
</dbReference>
<evidence type="ECO:0000256" key="15">
    <source>
        <dbReference type="ARBA" id="ARBA00023211"/>
    </source>
</evidence>
<dbReference type="Gene3D" id="1.10.1520.10">
    <property type="entry name" value="Ribonuclease III domain"/>
    <property type="match status" value="2"/>
</dbReference>
<dbReference type="Pfam" id="PF00636">
    <property type="entry name" value="Ribonuclease_3"/>
    <property type="match status" value="2"/>
</dbReference>
<dbReference type="InterPro" id="IPR036389">
    <property type="entry name" value="RNase_III_sf"/>
</dbReference>
<dbReference type="GO" id="GO:0003723">
    <property type="term" value="F:RNA binding"/>
    <property type="evidence" value="ECO:0007669"/>
    <property type="project" value="UniProtKB-UniRule"/>
</dbReference>
<evidence type="ECO:0000256" key="2">
    <source>
        <dbReference type="ARBA" id="ARBA00001946"/>
    </source>
</evidence>
<keyword evidence="15" id="KW-0464">Manganese</keyword>
<dbReference type="InterPro" id="IPR003100">
    <property type="entry name" value="PAZ_dom"/>
</dbReference>
<accession>A0A136ILI9</accession>
<keyword evidence="4" id="KW-0930">Antiviral protein</keyword>
<keyword evidence="12" id="KW-0460">Magnesium</keyword>
<dbReference type="FunFam" id="1.10.1520.10:FF:000015">
    <property type="entry name" value="Dicer-like protein 1"/>
    <property type="match status" value="1"/>
</dbReference>
<dbReference type="CDD" id="cd00593">
    <property type="entry name" value="RIBOc"/>
    <property type="match status" value="2"/>
</dbReference>
<feature type="domain" description="RNase III" evidence="18">
    <location>
        <begin position="1145"/>
        <end position="1308"/>
    </location>
</feature>
<dbReference type="InterPro" id="IPR006935">
    <property type="entry name" value="Helicase/UvrB_N"/>
</dbReference>
<evidence type="ECO:0000256" key="8">
    <source>
        <dbReference type="ARBA" id="ARBA00022801"/>
    </source>
</evidence>
<evidence type="ECO:0000256" key="5">
    <source>
        <dbReference type="ARBA" id="ARBA00022723"/>
    </source>
</evidence>
<dbReference type="SUPFAM" id="SSF69065">
    <property type="entry name" value="RNase III domain-like"/>
    <property type="match status" value="2"/>
</dbReference>
<evidence type="ECO:0000256" key="17">
    <source>
        <dbReference type="PROSITE-ProRule" id="PRU00657"/>
    </source>
</evidence>
<dbReference type="PROSITE" id="PS00517">
    <property type="entry name" value="RNASE_3_1"/>
    <property type="match status" value="2"/>
</dbReference>
<evidence type="ECO:0000259" key="20">
    <source>
        <dbReference type="PROSITE" id="PS51192"/>
    </source>
</evidence>
<name>A0A136ILI9_9PEZI</name>
<dbReference type="InterPro" id="IPR038248">
    <property type="entry name" value="Dicer_dimer_sf"/>
</dbReference>
<dbReference type="CDD" id="cd18034">
    <property type="entry name" value="DEXHc_dicer"/>
    <property type="match status" value="1"/>
</dbReference>
<keyword evidence="11" id="KW-0067">ATP-binding</keyword>
<dbReference type="GO" id="GO:0051607">
    <property type="term" value="P:defense response to virus"/>
    <property type="evidence" value="ECO:0007669"/>
    <property type="project" value="UniProtKB-KW"/>
</dbReference>
<dbReference type="Pfam" id="PF24995">
    <property type="entry name" value="DSRM_2"/>
    <property type="match status" value="1"/>
</dbReference>
<dbReference type="SUPFAM" id="SSF52540">
    <property type="entry name" value="P-loop containing nucleoside triphosphate hydrolases"/>
    <property type="match status" value="1"/>
</dbReference>
<protein>
    <recommendedName>
        <fullName evidence="3">Dicer-like protein 1</fullName>
    </recommendedName>
</protein>
<sequence length="1438" mass="162412">MEESRRITTSPREYQVELFEKAKQQNTIVVLDTGSGKTLIAALLLHHTIDQEYEDRKQGHPNRISVFLVDKIALAKQQHRVLKQNLDCNIACFAGDAGNVPRTQEFWQKQLDENMVIVCVGAVLQKCLHRSYISMEQINLLVFDEAHHAKREHPYARIITDFYASSKALRLPRIFGMTASPVDAKTDFDQAASELEGLLHSKIATVGDPSLLKSSICKAEEHTVEYNIPFDPFDTALSQRLQPLLGSIRAADKLFVYAKLCTAELGPWCADHLWRMALDENEDGLGKLKISLEGSVHDVAALNDAMEAAHAAQDIVVAHQFAELSSSPLLLTNKVHKLVELLRHTFRPGRDKCVIFVSKRLTASLLVEVLQNQAVSLPGIEAARMIGTGRSGWGEPSMTIRDQMRTIQRFLDGCLNVLVATSVAEEGLDIPDCNMVIRFDPCNTMIQYIQSRGRARQARSRLYYFVQLGHSGHRALLLDIQEQENQMRQFCATRPEDRRVDAAGASIESLLSKRAKERVFTIPSTGAKLTYRVSLELLADFAHSLEDKDGCKVSPTYIVRPIPGGFKAEVTLPEGSPVTSMAGIRETSKQLAKCAAAFDMCKELRRKKCLDEWLRSVFTKRLPAMRSAKLALTSTKVAEYQMQIKPAIWCVLGLPEEVYLTVVRLKSREPLQRRSVPLAFMTRTPMPKIGDIPLFFAGKRNAALELLPLLQPMKLGKEQVRILTIFTLRIFRDIFSKKYAVEPDKLPYYLAPMSQQCSDLKDIDPRSLLESLDWDNLTYVESTDFVATNSLTHDQLCDRYVVDPHNGARKFYTNRVVTHLRGSDPQLSAAPRSARIIRATRDSPDDIWNYSVGLWSNARSKIQRNEDLPVIEAEHISIRRNLLDSTEEIEPDATCYLVFQTLEISALKPAIVATAYTLPAMIFRLESALIALEACAASGLGAIAPPLALPALTKNSDNTDEHDQEQVNFQQGMGENYERLEFLGDSFLKMSTTIALYAREPDTSEFFQHVNRMVLINNKNLYETGLKFGIPNKIRSRAFNRRLWYPEGLMLLQGKKNDSILGSREAKKTSHTLAAKTIADVCEALIGAAYLTAREHGNMDLAVLAVTKFVNAKEHTMEKWEDFYPTYSIPHWQKVKPSAAQETLADKLKEKLGHRFESPTLARCAFTHPSYSSLFEGVPSYQQLEFLGDALLDMVCVDYLFQKYPRADPQWLTEHKMAMVSNQFLAYLCVSLDLHGHMQTTHMELKQQIMRYADTVNLAREDAEAKAEAVGLARHEHAKDFWMQLHKPPKALSDIVEAYIGAIFVDSEFDFSQVQKFFETHVLPHFVDMQLYDTFASKQPITLLINTLQERFHCQRARIMSRTVPKVGRGASVMDDEGVCFIMIHGAKVQDGCAESERYARIKVAKELNKTLEDMEIREFRRKYACDCKLPEGASVGF</sequence>
<dbReference type="PROSITE" id="PS51192">
    <property type="entry name" value="HELICASE_ATP_BIND_1"/>
    <property type="match status" value="1"/>
</dbReference>
<keyword evidence="14" id="KW-0051">Antiviral defense</keyword>
<evidence type="ECO:0000256" key="10">
    <source>
        <dbReference type="ARBA" id="ARBA00022833"/>
    </source>
</evidence>
<dbReference type="Proteomes" id="UP000070501">
    <property type="component" value="Unassembled WGS sequence"/>
</dbReference>
<dbReference type="SMART" id="SM00487">
    <property type="entry name" value="DEXDc"/>
    <property type="match status" value="1"/>
</dbReference>
<dbReference type="InterPro" id="IPR005034">
    <property type="entry name" value="Dicer_dimerisation"/>
</dbReference>
<reference evidence="24" key="1">
    <citation type="submission" date="2016-02" db="EMBL/GenBank/DDBJ databases">
        <title>Draft genome sequence of Microdochium bolleyi, a fungal endophyte of beachgrass.</title>
        <authorList>
            <consortium name="DOE Joint Genome Institute"/>
            <person name="David A.S."/>
            <person name="May G."/>
            <person name="Haridas S."/>
            <person name="Lim J."/>
            <person name="Wang M."/>
            <person name="Labutti K."/>
            <person name="Lipzen A."/>
            <person name="Barry K."/>
            <person name="Grigoriev I.V."/>
        </authorList>
    </citation>
    <scope>NUCLEOTIDE SEQUENCE [LARGE SCALE GENOMIC DNA]</scope>
    <source>
        <strain evidence="24">J235TASD1</strain>
    </source>
</reference>
<dbReference type="Pfam" id="PF00271">
    <property type="entry name" value="Helicase_C"/>
    <property type="match status" value="1"/>
</dbReference>
<dbReference type="SMART" id="SM00535">
    <property type="entry name" value="RIBOc"/>
    <property type="match status" value="2"/>
</dbReference>
<comment type="similarity">
    <text evidence="16 17">Belongs to the helicase family. Dicer subfamily.</text>
</comment>
<dbReference type="InterPro" id="IPR000999">
    <property type="entry name" value="RNase_III_dom"/>
</dbReference>
<dbReference type="GO" id="GO:0003677">
    <property type="term" value="F:DNA binding"/>
    <property type="evidence" value="ECO:0007669"/>
    <property type="project" value="InterPro"/>
</dbReference>
<evidence type="ECO:0000259" key="22">
    <source>
        <dbReference type="PROSITE" id="PS51327"/>
    </source>
</evidence>
<evidence type="ECO:0000256" key="13">
    <source>
        <dbReference type="ARBA" id="ARBA00022884"/>
    </source>
</evidence>
<evidence type="ECO:0000256" key="14">
    <source>
        <dbReference type="ARBA" id="ARBA00023118"/>
    </source>
</evidence>
<dbReference type="GO" id="GO:0050688">
    <property type="term" value="P:regulation of defense response to virus"/>
    <property type="evidence" value="ECO:0007669"/>
    <property type="project" value="UniProtKB-KW"/>
</dbReference>
<dbReference type="PROSITE" id="PS51194">
    <property type="entry name" value="HELICASE_CTER"/>
    <property type="match status" value="1"/>
</dbReference>
<feature type="domain" description="Helicase ATP-binding" evidence="20">
    <location>
        <begin position="18"/>
        <end position="199"/>
    </location>
</feature>
<dbReference type="InParanoid" id="A0A136ILI9"/>
<dbReference type="GO" id="GO:0005524">
    <property type="term" value="F:ATP binding"/>
    <property type="evidence" value="ECO:0007669"/>
    <property type="project" value="UniProtKB-KW"/>
</dbReference>
<dbReference type="GO" id="GO:0005634">
    <property type="term" value="C:nucleus"/>
    <property type="evidence" value="ECO:0007669"/>
    <property type="project" value="TreeGrafter"/>
</dbReference>
<dbReference type="GO" id="GO:0046872">
    <property type="term" value="F:metal ion binding"/>
    <property type="evidence" value="ECO:0007669"/>
    <property type="project" value="UniProtKB-KW"/>
</dbReference>
<dbReference type="InterPro" id="IPR027417">
    <property type="entry name" value="P-loop_NTPase"/>
</dbReference>
<keyword evidence="10" id="KW-0862">Zinc</keyword>
<dbReference type="InterPro" id="IPR001650">
    <property type="entry name" value="Helicase_C-like"/>
</dbReference>
<keyword evidence="7" id="KW-0547">Nucleotide-binding</keyword>
<proteinExistence type="inferred from homology"/>
<dbReference type="InterPro" id="IPR014001">
    <property type="entry name" value="Helicase_ATP-bd"/>
</dbReference>
<keyword evidence="24" id="KW-1185">Reference proteome</keyword>
<dbReference type="OrthoDB" id="416741at2759"/>
<dbReference type="PROSITE" id="PS50142">
    <property type="entry name" value="RNASE_3_2"/>
    <property type="match status" value="2"/>
</dbReference>
<dbReference type="EMBL" id="KQ964274">
    <property type="protein sequence ID" value="KXJ85785.1"/>
    <property type="molecule type" value="Genomic_DNA"/>
</dbReference>
<evidence type="ECO:0000259" key="19">
    <source>
        <dbReference type="PROSITE" id="PS50821"/>
    </source>
</evidence>
<feature type="domain" description="Dicer dsRNA-binding fold" evidence="22">
    <location>
        <begin position="534"/>
        <end position="624"/>
    </location>
</feature>
<evidence type="ECO:0000259" key="18">
    <source>
        <dbReference type="PROSITE" id="PS50142"/>
    </source>
</evidence>
<evidence type="ECO:0000256" key="1">
    <source>
        <dbReference type="ARBA" id="ARBA00001936"/>
    </source>
</evidence>
<keyword evidence="5" id="KW-0479">Metal-binding</keyword>
<dbReference type="Pfam" id="PF04851">
    <property type="entry name" value="ResIII"/>
    <property type="match status" value="1"/>
</dbReference>
<keyword evidence="9" id="KW-0347">Helicase</keyword>
<dbReference type="GO" id="GO:0005737">
    <property type="term" value="C:cytoplasm"/>
    <property type="evidence" value="ECO:0007669"/>
    <property type="project" value="TreeGrafter"/>
</dbReference>